<dbReference type="RefSeq" id="WP_111480202.1">
    <property type="nucleotide sequence ID" value="NZ_QHKM01000009.1"/>
</dbReference>
<evidence type="ECO:0000313" key="2">
    <source>
        <dbReference type="EMBL" id="RAK63540.1"/>
    </source>
</evidence>
<dbReference type="InterPro" id="IPR014729">
    <property type="entry name" value="Rossmann-like_a/b/a_fold"/>
</dbReference>
<dbReference type="PANTHER" id="PTHR30336:SF20">
    <property type="entry name" value="DUF218 DOMAIN-CONTAINING PROTEIN"/>
    <property type="match status" value="1"/>
</dbReference>
<dbReference type="AlphaFoldDB" id="A0A328B7Y4"/>
<dbReference type="EMBL" id="QHKM01000009">
    <property type="protein sequence ID" value="RAK63540.1"/>
    <property type="molecule type" value="Genomic_DNA"/>
</dbReference>
<dbReference type="GO" id="GO:0005886">
    <property type="term" value="C:plasma membrane"/>
    <property type="evidence" value="ECO:0007669"/>
    <property type="project" value="TreeGrafter"/>
</dbReference>
<reference evidence="3" key="1">
    <citation type="submission" date="2018-05" db="EMBL/GenBank/DDBJ databases">
        <authorList>
            <person name="Nie L."/>
        </authorList>
    </citation>
    <scope>NUCLEOTIDE SEQUENCE [LARGE SCALE GENOMIC DNA]</scope>
    <source>
        <strain evidence="3">NL</strain>
    </source>
</reference>
<evidence type="ECO:0000259" key="1">
    <source>
        <dbReference type="Pfam" id="PF02698"/>
    </source>
</evidence>
<dbReference type="Gene3D" id="3.40.50.620">
    <property type="entry name" value="HUPs"/>
    <property type="match status" value="1"/>
</dbReference>
<dbReference type="Proteomes" id="UP000248553">
    <property type="component" value="Unassembled WGS sequence"/>
</dbReference>
<dbReference type="Pfam" id="PF02698">
    <property type="entry name" value="DUF218"/>
    <property type="match status" value="1"/>
</dbReference>
<accession>A0A328B7Y4</accession>
<proteinExistence type="predicted"/>
<comment type="caution">
    <text evidence="2">The sequence shown here is derived from an EMBL/GenBank/DDBJ whole genome shotgun (WGS) entry which is preliminary data.</text>
</comment>
<dbReference type="CDD" id="cd06259">
    <property type="entry name" value="YdcF-like"/>
    <property type="match status" value="1"/>
</dbReference>
<protein>
    <submittedName>
        <fullName evidence="2">YdcF family protein</fullName>
    </submittedName>
</protein>
<dbReference type="OrthoDB" id="9782395at2"/>
<sequence>MKLLFRLVLAALLLWAAWHCAWTARRGLRDTARPADALLILGNTVEPDGQPSDRLRARLDKGLALYRRGLAPKIVVSGGLGREGHYEGLAMGCYLVAQGVPRPAVIIDDLGTTTRASAQNFAAIARRRHFRSVIAVSQAYHLPRTVLLLHQAGSFQVYQAPADYYELRDVYSLLREFPAYYVAWARQ</sequence>
<keyword evidence="3" id="KW-1185">Reference proteome</keyword>
<organism evidence="2 3">
    <name type="scientific">Hymenobacter edaphi</name>
    <dbReference type="NCBI Taxonomy" id="2211146"/>
    <lineage>
        <taxon>Bacteria</taxon>
        <taxon>Pseudomonadati</taxon>
        <taxon>Bacteroidota</taxon>
        <taxon>Cytophagia</taxon>
        <taxon>Cytophagales</taxon>
        <taxon>Hymenobacteraceae</taxon>
        <taxon>Hymenobacter</taxon>
    </lineage>
</organism>
<gene>
    <name evidence="2" type="ORF">DLM85_21300</name>
</gene>
<feature type="domain" description="DUF218" evidence="1">
    <location>
        <begin position="36"/>
        <end position="176"/>
    </location>
</feature>
<dbReference type="InterPro" id="IPR003848">
    <property type="entry name" value="DUF218"/>
</dbReference>
<dbReference type="InterPro" id="IPR051599">
    <property type="entry name" value="Cell_Envelope_Assoc"/>
</dbReference>
<name>A0A328B7Y4_9BACT</name>
<evidence type="ECO:0000313" key="3">
    <source>
        <dbReference type="Proteomes" id="UP000248553"/>
    </source>
</evidence>
<dbReference type="PANTHER" id="PTHR30336">
    <property type="entry name" value="INNER MEMBRANE PROTEIN, PROBABLE PERMEASE"/>
    <property type="match status" value="1"/>
</dbReference>